<dbReference type="SUPFAM" id="SSF53335">
    <property type="entry name" value="S-adenosyl-L-methionine-dependent methyltransferases"/>
    <property type="match status" value="1"/>
</dbReference>
<protein>
    <recommendedName>
        <fullName evidence="3">Methyltransferase domain-containing protein</fullName>
    </recommendedName>
</protein>
<proteinExistence type="predicted"/>
<sequence>MKRFLVSILKGINWFMRVLVGWTHFAQFALQWGTRPRPEWFDHFLDQYWQWGATNNSLWVERGVFSRLVLKENSRMLEICCGDGFNTRHFYSTKAKSIIALDFDEEAIPHARRYNSAPNITFIKQDIRAGLPEGPFDNVVWDAAIEHFTEKEIDTIMGAIVERLGADGILSGYTLTEDKSGRKSNALHEYEFKDKEDLRRFLTPHFKFVRVWDTIYPTRHNLYFVASQTPVEMYG</sequence>
<comment type="caution">
    <text evidence="4">The sequence shown here is derived from an EMBL/GenBank/DDBJ whole genome shotgun (WGS) entry which is preliminary data.</text>
</comment>
<dbReference type="CDD" id="cd02440">
    <property type="entry name" value="AdoMet_MTases"/>
    <property type="match status" value="1"/>
</dbReference>
<feature type="domain" description="Methyltransferase" evidence="3">
    <location>
        <begin position="77"/>
        <end position="168"/>
    </location>
</feature>
<dbReference type="RefSeq" id="WP_057858208.1">
    <property type="nucleotide sequence ID" value="NZ_LLYB01000059.1"/>
</dbReference>
<name>A0A0R3N4A3_9BRAD</name>
<evidence type="ECO:0000256" key="2">
    <source>
        <dbReference type="ARBA" id="ARBA00022679"/>
    </source>
</evidence>
<dbReference type="PANTHER" id="PTHR43861:SF1">
    <property type="entry name" value="TRANS-ACONITATE 2-METHYLTRANSFERASE"/>
    <property type="match status" value="1"/>
</dbReference>
<dbReference type="InterPro" id="IPR029063">
    <property type="entry name" value="SAM-dependent_MTases_sf"/>
</dbReference>
<evidence type="ECO:0000313" key="4">
    <source>
        <dbReference type="EMBL" id="KRR24975.1"/>
    </source>
</evidence>
<evidence type="ECO:0000259" key="3">
    <source>
        <dbReference type="Pfam" id="PF13649"/>
    </source>
</evidence>
<dbReference type="Gene3D" id="3.40.50.150">
    <property type="entry name" value="Vaccinia Virus protein VP39"/>
    <property type="match status" value="1"/>
</dbReference>
<dbReference type="GO" id="GO:0032259">
    <property type="term" value="P:methylation"/>
    <property type="evidence" value="ECO:0007669"/>
    <property type="project" value="UniProtKB-KW"/>
</dbReference>
<reference evidence="4 5" key="1">
    <citation type="submission" date="2014-03" db="EMBL/GenBank/DDBJ databases">
        <title>Bradyrhizobium valentinum sp. nov., isolated from effective nodules of Lupinus mariae-josephae, a lupine endemic of basic-lime soils in Eastern Spain.</title>
        <authorList>
            <person name="Duran D."/>
            <person name="Rey L."/>
            <person name="Navarro A."/>
            <person name="Busquets A."/>
            <person name="Imperial J."/>
            <person name="Ruiz-Argueso T."/>
        </authorList>
    </citation>
    <scope>NUCLEOTIDE SEQUENCE [LARGE SCALE GENOMIC DNA]</scope>
    <source>
        <strain evidence="4 5">CCBAU 23086</strain>
    </source>
</reference>
<dbReference type="InterPro" id="IPR041698">
    <property type="entry name" value="Methyltransf_25"/>
</dbReference>
<evidence type="ECO:0000313" key="5">
    <source>
        <dbReference type="Proteomes" id="UP000051660"/>
    </source>
</evidence>
<dbReference type="GO" id="GO:0008168">
    <property type="term" value="F:methyltransferase activity"/>
    <property type="evidence" value="ECO:0007669"/>
    <property type="project" value="UniProtKB-KW"/>
</dbReference>
<keyword evidence="2" id="KW-0808">Transferase</keyword>
<keyword evidence="1" id="KW-0489">Methyltransferase</keyword>
<dbReference type="Pfam" id="PF13649">
    <property type="entry name" value="Methyltransf_25"/>
    <property type="match status" value="1"/>
</dbReference>
<organism evidence="4 5">
    <name type="scientific">Bradyrhizobium lablabi</name>
    <dbReference type="NCBI Taxonomy" id="722472"/>
    <lineage>
        <taxon>Bacteria</taxon>
        <taxon>Pseudomonadati</taxon>
        <taxon>Pseudomonadota</taxon>
        <taxon>Alphaproteobacteria</taxon>
        <taxon>Hyphomicrobiales</taxon>
        <taxon>Nitrobacteraceae</taxon>
        <taxon>Bradyrhizobium</taxon>
    </lineage>
</organism>
<evidence type="ECO:0000256" key="1">
    <source>
        <dbReference type="ARBA" id="ARBA00022603"/>
    </source>
</evidence>
<accession>A0A0R3N4A3</accession>
<dbReference type="EMBL" id="LLYB01000059">
    <property type="protein sequence ID" value="KRR24975.1"/>
    <property type="molecule type" value="Genomic_DNA"/>
</dbReference>
<dbReference type="PANTHER" id="PTHR43861">
    <property type="entry name" value="TRANS-ACONITATE 2-METHYLTRANSFERASE-RELATED"/>
    <property type="match status" value="1"/>
</dbReference>
<gene>
    <name evidence="4" type="ORF">CQ14_30605</name>
</gene>
<dbReference type="AlphaFoldDB" id="A0A0R3N4A3"/>
<dbReference type="Proteomes" id="UP000051660">
    <property type="component" value="Unassembled WGS sequence"/>
</dbReference>